<proteinExistence type="predicted"/>
<keyword evidence="2" id="KW-1185">Reference proteome</keyword>
<accession>A0A284RLI3</accession>
<name>A0A284RLI3_ARMOS</name>
<protein>
    <submittedName>
        <fullName evidence="1">Uncharacterized protein</fullName>
    </submittedName>
</protein>
<evidence type="ECO:0000313" key="2">
    <source>
        <dbReference type="Proteomes" id="UP000219338"/>
    </source>
</evidence>
<organism evidence="1 2">
    <name type="scientific">Armillaria ostoyae</name>
    <name type="common">Armillaria root rot fungus</name>
    <dbReference type="NCBI Taxonomy" id="47428"/>
    <lineage>
        <taxon>Eukaryota</taxon>
        <taxon>Fungi</taxon>
        <taxon>Dikarya</taxon>
        <taxon>Basidiomycota</taxon>
        <taxon>Agaricomycotina</taxon>
        <taxon>Agaricomycetes</taxon>
        <taxon>Agaricomycetidae</taxon>
        <taxon>Agaricales</taxon>
        <taxon>Marasmiineae</taxon>
        <taxon>Physalacriaceae</taxon>
        <taxon>Armillaria</taxon>
    </lineage>
</organism>
<dbReference type="AlphaFoldDB" id="A0A284RLI3"/>
<gene>
    <name evidence="1" type="ORF">ARMOST_12997</name>
</gene>
<dbReference type="EMBL" id="FUEG01000011">
    <property type="protein sequence ID" value="SJL09617.1"/>
    <property type="molecule type" value="Genomic_DNA"/>
</dbReference>
<sequence>MIVRYTPEAFNDSMSTMYPHLISITDINTTDREWHAATSCQLFGTTGIFNRYPSRAPKFTTESNPDQDDAHLAASFGKLSVHTSPATIS</sequence>
<dbReference type="Proteomes" id="UP000219338">
    <property type="component" value="Unassembled WGS sequence"/>
</dbReference>
<evidence type="ECO:0000313" key="1">
    <source>
        <dbReference type="EMBL" id="SJL09617.1"/>
    </source>
</evidence>
<reference evidence="2" key="1">
    <citation type="journal article" date="2017" name="Nat. Ecol. Evol.">
        <title>Genome expansion and lineage-specific genetic innovations in the forest pathogenic fungi Armillaria.</title>
        <authorList>
            <person name="Sipos G."/>
            <person name="Prasanna A.N."/>
            <person name="Walter M.C."/>
            <person name="O'Connor E."/>
            <person name="Balint B."/>
            <person name="Krizsan K."/>
            <person name="Kiss B."/>
            <person name="Hess J."/>
            <person name="Varga T."/>
            <person name="Slot J."/>
            <person name="Riley R."/>
            <person name="Boka B."/>
            <person name="Rigling D."/>
            <person name="Barry K."/>
            <person name="Lee J."/>
            <person name="Mihaltcheva S."/>
            <person name="LaButti K."/>
            <person name="Lipzen A."/>
            <person name="Waldron R."/>
            <person name="Moloney N.M."/>
            <person name="Sperisen C."/>
            <person name="Kredics L."/>
            <person name="Vagvoelgyi C."/>
            <person name="Patrignani A."/>
            <person name="Fitzpatrick D."/>
            <person name="Nagy I."/>
            <person name="Doyle S."/>
            <person name="Anderson J.B."/>
            <person name="Grigoriev I.V."/>
            <person name="Gueldener U."/>
            <person name="Muensterkoetter M."/>
            <person name="Nagy L.G."/>
        </authorList>
    </citation>
    <scope>NUCLEOTIDE SEQUENCE [LARGE SCALE GENOMIC DNA]</scope>
    <source>
        <strain evidence="2">C18/9</strain>
    </source>
</reference>